<dbReference type="OrthoDB" id="6236007at2759"/>
<evidence type="ECO:0000313" key="3">
    <source>
        <dbReference type="EMBL" id="RNA04010.1"/>
    </source>
</evidence>
<evidence type="ECO:0000313" key="4">
    <source>
        <dbReference type="Proteomes" id="UP000276133"/>
    </source>
</evidence>
<accession>A0A3M7PY47</accession>
<dbReference type="GO" id="GO:0007160">
    <property type="term" value="P:cell-matrix adhesion"/>
    <property type="evidence" value="ECO:0007669"/>
    <property type="project" value="InterPro"/>
</dbReference>
<evidence type="ECO:0000259" key="2">
    <source>
        <dbReference type="PROSITE" id="PS51220"/>
    </source>
</evidence>
<organism evidence="3 4">
    <name type="scientific">Brachionus plicatilis</name>
    <name type="common">Marine rotifer</name>
    <name type="synonym">Brachionus muelleri</name>
    <dbReference type="NCBI Taxonomy" id="10195"/>
    <lineage>
        <taxon>Eukaryota</taxon>
        <taxon>Metazoa</taxon>
        <taxon>Spiralia</taxon>
        <taxon>Gnathifera</taxon>
        <taxon>Rotifera</taxon>
        <taxon>Eurotatoria</taxon>
        <taxon>Monogononta</taxon>
        <taxon>Pseudotrocha</taxon>
        <taxon>Ploima</taxon>
        <taxon>Brachionidae</taxon>
        <taxon>Brachionus</taxon>
    </lineage>
</organism>
<sequence>MPSLDDGFSPQITLEIPFIFFQDNYTTLYVGYNGQITLKDDIDGLWNGEFPNTFSIIIAPFMTDINIQRNGSIYYRVLNEADKGYLFFLSELVVSYGGESPNFLAKEGLIVTYYNVANYYPWFSSQTTNTFQVILLSDGKTSYALFYYEDLNWQDSTVVGFNSGFGNYVLLPGSTTADVLNLVNTSNVGLNGAWIYKVSSFNRNLNDNNTDETNFSNTTTVKKVVLFPYGANFGDIELPAQDNGLSVEIPLEFPFIFFQDNYTSLFVGYNGLIVLKDGPNADFEDPFPNEEAIVIAPFMADINIERNGSIYYRILNETDKGFLFLLSELAISYSDEDPDFLAKEALIVTYDNVAPLSGASSLVNTFQAILLSDGQTSYVLFFYQDLNWQESTRVGFISGYEKFSTFISRSVFFLPGSSTQDVLNLVNNSNVRLNGAWIYKVSSMYTNETIIDMLPNSDLFKTSLIQSTYKEKHSKQFISKKEQELTSHPASTYSASSDDLKLGSKTGSATLIKQTTKSIMESVTFEIKTSMSTILSVSDDSPKLVSTYVSGSFEEIPSIPTKFSETEVEHKSFSTIGSSSIMEETSMSTILSVSDDSPKLLSTYVSALFEEISSIPTKFSETE</sequence>
<protein>
    <submittedName>
        <fullName evidence="3">Nidogen and EGF-like domain-containing 1 isoform X2</fullName>
    </submittedName>
</protein>
<dbReference type="PANTHER" id="PTHR13802">
    <property type="entry name" value="MUCIN 4-RELATED"/>
    <property type="match status" value="1"/>
</dbReference>
<dbReference type="AlphaFoldDB" id="A0A3M7PY47"/>
<dbReference type="SMART" id="SM00539">
    <property type="entry name" value="NIDO"/>
    <property type="match status" value="2"/>
</dbReference>
<dbReference type="PANTHER" id="PTHR13802:SF52">
    <property type="entry name" value="MUCIN-4"/>
    <property type="match status" value="1"/>
</dbReference>
<keyword evidence="1" id="KW-1015">Disulfide bond</keyword>
<reference evidence="3 4" key="1">
    <citation type="journal article" date="2018" name="Sci. Rep.">
        <title>Genomic signatures of local adaptation to the degree of environmental predictability in rotifers.</title>
        <authorList>
            <person name="Franch-Gras L."/>
            <person name="Hahn C."/>
            <person name="Garcia-Roger E.M."/>
            <person name="Carmona M.J."/>
            <person name="Serra M."/>
            <person name="Gomez A."/>
        </authorList>
    </citation>
    <scope>NUCLEOTIDE SEQUENCE [LARGE SCALE GENOMIC DNA]</scope>
    <source>
        <strain evidence="3">HYR1</strain>
    </source>
</reference>
<dbReference type="Pfam" id="PF06119">
    <property type="entry name" value="NIDO"/>
    <property type="match status" value="2"/>
</dbReference>
<comment type="caution">
    <text evidence="3">The sequence shown here is derived from an EMBL/GenBank/DDBJ whole genome shotgun (WGS) entry which is preliminary data.</text>
</comment>
<dbReference type="EMBL" id="REGN01008269">
    <property type="protein sequence ID" value="RNA04010.1"/>
    <property type="molecule type" value="Genomic_DNA"/>
</dbReference>
<dbReference type="PROSITE" id="PS51220">
    <property type="entry name" value="NIDO"/>
    <property type="match status" value="2"/>
</dbReference>
<dbReference type="InterPro" id="IPR051495">
    <property type="entry name" value="Epithelial_Barrier/Signaling"/>
</dbReference>
<dbReference type="STRING" id="10195.A0A3M7PY47"/>
<proteinExistence type="predicted"/>
<dbReference type="Proteomes" id="UP000276133">
    <property type="component" value="Unassembled WGS sequence"/>
</dbReference>
<evidence type="ECO:0000256" key="1">
    <source>
        <dbReference type="ARBA" id="ARBA00023157"/>
    </source>
</evidence>
<name>A0A3M7PY47_BRAPC</name>
<feature type="non-terminal residue" evidence="3">
    <location>
        <position position="623"/>
    </location>
</feature>
<gene>
    <name evidence="3" type="ORF">BpHYR1_020190</name>
</gene>
<feature type="domain" description="NIDO" evidence="2">
    <location>
        <begin position="60"/>
        <end position="201"/>
    </location>
</feature>
<dbReference type="InterPro" id="IPR003886">
    <property type="entry name" value="NIDO_dom"/>
</dbReference>
<keyword evidence="4" id="KW-1185">Reference proteome</keyword>
<feature type="domain" description="NIDO" evidence="2">
    <location>
        <begin position="297"/>
        <end position="444"/>
    </location>
</feature>